<reference evidence="2 3" key="1">
    <citation type="submission" date="2020-08" db="EMBL/GenBank/DDBJ databases">
        <title>Genomic Encyclopedia of Type Strains, Phase IV (KMG-IV): sequencing the most valuable type-strain genomes for metagenomic binning, comparative biology and taxonomic classification.</title>
        <authorList>
            <person name="Goeker M."/>
        </authorList>
    </citation>
    <scope>NUCLEOTIDE SEQUENCE [LARGE SCALE GENOMIC DNA]</scope>
    <source>
        <strain evidence="2 3">DSM 29781</strain>
    </source>
</reference>
<dbReference type="InterPro" id="IPR031044">
    <property type="entry name" value="Small_Trp_rich"/>
</dbReference>
<dbReference type="AlphaFoldDB" id="A0A7W8HGB5"/>
<evidence type="ECO:0000256" key="1">
    <source>
        <dbReference type="SAM" id="Phobius"/>
    </source>
</evidence>
<protein>
    <submittedName>
        <fullName evidence="2">Small Trp-rich protein</fullName>
    </submittedName>
</protein>
<feature type="transmembrane region" description="Helical" evidence="1">
    <location>
        <begin position="26"/>
        <end position="43"/>
    </location>
</feature>
<keyword evidence="3" id="KW-1185">Reference proteome</keyword>
<proteinExistence type="predicted"/>
<keyword evidence="1" id="KW-1133">Transmembrane helix</keyword>
<accession>A0A7W8HGB5</accession>
<evidence type="ECO:0000313" key="3">
    <source>
        <dbReference type="Proteomes" id="UP000532440"/>
    </source>
</evidence>
<dbReference type="RefSeq" id="WP_183964752.1">
    <property type="nucleotide sequence ID" value="NZ_BAABEW010000010.1"/>
</dbReference>
<dbReference type="Proteomes" id="UP000532440">
    <property type="component" value="Unassembled WGS sequence"/>
</dbReference>
<dbReference type="NCBIfam" id="TIGR04438">
    <property type="entry name" value="small_Trp_rich"/>
    <property type="match status" value="1"/>
</dbReference>
<keyword evidence="1" id="KW-0812">Transmembrane</keyword>
<evidence type="ECO:0000313" key="2">
    <source>
        <dbReference type="EMBL" id="MBB5270936.1"/>
    </source>
</evidence>
<keyword evidence="1" id="KW-0472">Membrane</keyword>
<sequence>MILIVAGVLLIVLKLLEIGPVAELSWWWTLSPLVAAFVWFELLEKPLGFDRRKADHLEWEQRRKERVAASFPGAGKGSRRR</sequence>
<dbReference type="EMBL" id="JACHGB010000002">
    <property type="protein sequence ID" value="MBB5270936.1"/>
    <property type="molecule type" value="Genomic_DNA"/>
</dbReference>
<organism evidence="2 3">
    <name type="scientific">Quisquiliibacterium transsilvanicum</name>
    <dbReference type="NCBI Taxonomy" id="1549638"/>
    <lineage>
        <taxon>Bacteria</taxon>
        <taxon>Pseudomonadati</taxon>
        <taxon>Pseudomonadota</taxon>
        <taxon>Betaproteobacteria</taxon>
        <taxon>Burkholderiales</taxon>
        <taxon>Burkholderiaceae</taxon>
        <taxon>Quisquiliibacterium</taxon>
    </lineage>
</organism>
<comment type="caution">
    <text evidence="2">The sequence shown here is derived from an EMBL/GenBank/DDBJ whole genome shotgun (WGS) entry which is preliminary data.</text>
</comment>
<gene>
    <name evidence="2" type="ORF">HNQ70_000940</name>
</gene>
<name>A0A7W8HGB5_9BURK</name>